<dbReference type="PRINTS" id="PR01438">
    <property type="entry name" value="UNVRSLSTRESS"/>
</dbReference>
<keyword evidence="3" id="KW-0067">ATP-binding</keyword>
<reference evidence="5 6" key="1">
    <citation type="submission" date="2017-02" db="EMBL/GenBank/DDBJ databases">
        <title>The new phylogeny of genus Mycobacterium.</title>
        <authorList>
            <person name="Tortoli E."/>
            <person name="Trovato A."/>
            <person name="Cirillo D.M."/>
        </authorList>
    </citation>
    <scope>NUCLEOTIDE SEQUENCE [LARGE SCALE GENOMIC DNA]</scope>
    <source>
        <strain evidence="5 6">DSM 44338</strain>
    </source>
</reference>
<dbReference type="EMBL" id="MVIM01000009">
    <property type="protein sequence ID" value="ORB63877.1"/>
    <property type="molecule type" value="Genomic_DNA"/>
</dbReference>
<dbReference type="Proteomes" id="UP000192411">
    <property type="component" value="Unassembled WGS sequence"/>
</dbReference>
<name>A0A1X0JNW9_9MYCO</name>
<gene>
    <name evidence="5" type="ORF">BST47_17735</name>
</gene>
<comment type="similarity">
    <text evidence="1">Belongs to the universal stress protein A family.</text>
</comment>
<dbReference type="CDD" id="cd00293">
    <property type="entry name" value="USP-like"/>
    <property type="match status" value="1"/>
</dbReference>
<dbReference type="InterPro" id="IPR006016">
    <property type="entry name" value="UspA"/>
</dbReference>
<dbReference type="InterPro" id="IPR014729">
    <property type="entry name" value="Rossmann-like_a/b/a_fold"/>
</dbReference>
<evidence type="ECO:0000313" key="6">
    <source>
        <dbReference type="Proteomes" id="UP000192411"/>
    </source>
</evidence>
<dbReference type="Pfam" id="PF00582">
    <property type="entry name" value="Usp"/>
    <property type="match status" value="2"/>
</dbReference>
<dbReference type="STRING" id="75922.BST47_17735"/>
<dbReference type="PANTHER" id="PTHR46268">
    <property type="entry name" value="STRESS RESPONSE PROTEIN NHAX"/>
    <property type="match status" value="1"/>
</dbReference>
<evidence type="ECO:0000259" key="4">
    <source>
        <dbReference type="Pfam" id="PF00582"/>
    </source>
</evidence>
<proteinExistence type="inferred from homology"/>
<feature type="domain" description="UspA" evidence="4">
    <location>
        <begin position="154"/>
        <end position="290"/>
    </location>
</feature>
<accession>A0A1X0JNW9</accession>
<sequence length="311" mass="33182">MEDSVNPVVVGVDGTDNAMRAARWAAGVAHKLGAPLHIVHARPFPGHNPSDVIAAVRACEMSAQQERASAILDAAGRAVHDDHPDLRITTAHVSEAVDRLLVDLSQHARLVVLGCDDLSVAEAVLIGSTTVAVAANSMCPVVAWRGEATAPTGQPIVVGVNDDDPSRVAITSAFELADRFAVNIVAVHAWSTRRSVGDVTLPFMIDWNAVHADQREHLVNALAPWTLQYPEVDVQYVVDQDKPSRALLHHSEGAQLVVIGSRGRGPLAGAVLGSTGLNLLHHSSIPTMICQSMRARGDIPFERQSRERAQG</sequence>
<dbReference type="GO" id="GO:0005524">
    <property type="term" value="F:ATP binding"/>
    <property type="evidence" value="ECO:0007669"/>
    <property type="project" value="UniProtKB-KW"/>
</dbReference>
<dbReference type="AlphaFoldDB" id="A0A1X0JNW9"/>
<protein>
    <recommendedName>
        <fullName evidence="4">UspA domain-containing protein</fullName>
    </recommendedName>
</protein>
<evidence type="ECO:0000313" key="5">
    <source>
        <dbReference type="EMBL" id="ORB63877.1"/>
    </source>
</evidence>
<dbReference type="Gene3D" id="3.40.50.620">
    <property type="entry name" value="HUPs"/>
    <property type="match status" value="2"/>
</dbReference>
<dbReference type="OrthoDB" id="3174546at2"/>
<keyword evidence="6" id="KW-1185">Reference proteome</keyword>
<evidence type="ECO:0000256" key="2">
    <source>
        <dbReference type="ARBA" id="ARBA00022741"/>
    </source>
</evidence>
<dbReference type="PANTHER" id="PTHR46268:SF27">
    <property type="entry name" value="UNIVERSAL STRESS PROTEIN RV2623"/>
    <property type="match status" value="1"/>
</dbReference>
<evidence type="ECO:0000256" key="1">
    <source>
        <dbReference type="ARBA" id="ARBA00008791"/>
    </source>
</evidence>
<organism evidence="5 6">
    <name type="scientific">Mycolicibacterium tusciae</name>
    <dbReference type="NCBI Taxonomy" id="75922"/>
    <lineage>
        <taxon>Bacteria</taxon>
        <taxon>Bacillati</taxon>
        <taxon>Actinomycetota</taxon>
        <taxon>Actinomycetes</taxon>
        <taxon>Mycobacteriales</taxon>
        <taxon>Mycobacteriaceae</taxon>
        <taxon>Mycolicibacterium</taxon>
    </lineage>
</organism>
<dbReference type="InterPro" id="IPR006015">
    <property type="entry name" value="Universal_stress_UspA"/>
</dbReference>
<evidence type="ECO:0000256" key="3">
    <source>
        <dbReference type="ARBA" id="ARBA00022840"/>
    </source>
</evidence>
<keyword evidence="2" id="KW-0547">Nucleotide-binding</keyword>
<feature type="domain" description="UspA" evidence="4">
    <location>
        <begin position="7"/>
        <end position="143"/>
    </location>
</feature>
<comment type="caution">
    <text evidence="5">The sequence shown here is derived from an EMBL/GenBank/DDBJ whole genome shotgun (WGS) entry which is preliminary data.</text>
</comment>
<dbReference type="RefSeq" id="WP_083126860.1">
    <property type="nucleotide sequence ID" value="NZ_MVIM01000009.1"/>
</dbReference>
<dbReference type="SUPFAM" id="SSF52402">
    <property type="entry name" value="Adenine nucleotide alpha hydrolases-like"/>
    <property type="match status" value="2"/>
</dbReference>